<evidence type="ECO:0000313" key="4">
    <source>
        <dbReference type="Proteomes" id="UP000002494"/>
    </source>
</evidence>
<dbReference type="Ensembl" id="ENSRNOT00000166190.1">
    <property type="protein sequence ID" value="ENSRNOP00000111800.1"/>
    <property type="gene ID" value="ENSRNOG00000090150.1"/>
</dbReference>
<dbReference type="Proteomes" id="UP000002494">
    <property type="component" value="Chromosome 19"/>
</dbReference>
<reference evidence="3" key="1">
    <citation type="submission" date="2024-01" db="EMBL/GenBank/DDBJ databases">
        <title>GRCr8: a new rat reference genome assembly contstructed from accurate long reads and long range scaffolding.</title>
        <authorList>
            <person name="Doris P.A."/>
            <person name="Kalbfleisch T."/>
            <person name="Li K."/>
            <person name="Howe K."/>
            <person name="Wood J."/>
        </authorList>
    </citation>
    <scope>NUCLEOTIDE SEQUENCE [LARGE SCALE GENOMIC DNA]</scope>
    <source>
        <strain evidence="3">Brown Norway</strain>
    </source>
</reference>
<dbReference type="PANTHER" id="PTHR21558:SF13">
    <property type="entry name" value="MCG129800-RELATED"/>
    <property type="match status" value="1"/>
</dbReference>
<evidence type="ECO:0000256" key="1">
    <source>
        <dbReference type="SAM" id="MobiDB-lite"/>
    </source>
</evidence>
<accession>A0ABK0LZ55</accession>
<protein>
    <recommendedName>
        <fullName evidence="2">Disks large homolog 5 N-terminal domain-containing protein</fullName>
    </recommendedName>
</protein>
<keyword evidence="4" id="KW-1185">Reference proteome</keyword>
<dbReference type="Pfam" id="PF04822">
    <property type="entry name" value="Takusan"/>
    <property type="match status" value="1"/>
</dbReference>
<evidence type="ECO:0000313" key="3">
    <source>
        <dbReference type="Ensembl" id="ENSRNOP00000111800.1"/>
    </source>
</evidence>
<dbReference type="PANTHER" id="PTHR21558">
    <property type="entry name" value="SPEER/SPETEX"/>
    <property type="match status" value="1"/>
</dbReference>
<sequence length="175" mass="20596">MFSHLRKRFGRGIVDSGETRVKESGLSSQSNGGQRQDFWGMSNAGRETSSPGTDLREKQAKKEKERLIEELQLITEKRNDLRDRLRFLTERSMKNRPHFRPNPYYEDLERMEEAVMSILHNLEMENTVIHENNQKLKKEITFSRNLLSQLLMENTCRKKLVPLKQGARRDILSVH</sequence>
<feature type="region of interest" description="Disordered" evidence="1">
    <location>
        <begin position="19"/>
        <end position="62"/>
    </location>
</feature>
<feature type="compositionally biased region" description="Polar residues" evidence="1">
    <location>
        <begin position="25"/>
        <end position="34"/>
    </location>
</feature>
<dbReference type="GeneTree" id="ENSGT00940000153178"/>
<dbReference type="InterPro" id="IPR006907">
    <property type="entry name" value="DLG5_N"/>
</dbReference>
<feature type="domain" description="Disks large homolog 5 N-terminal" evidence="2">
    <location>
        <begin position="46"/>
        <end position="127"/>
    </location>
</feature>
<reference evidence="3" key="3">
    <citation type="submission" date="2025-09" db="UniProtKB">
        <authorList>
            <consortium name="Ensembl"/>
        </authorList>
    </citation>
    <scope>IDENTIFICATION</scope>
    <source>
        <strain evidence="3">Brown Norway</strain>
    </source>
</reference>
<proteinExistence type="predicted"/>
<reference evidence="3" key="2">
    <citation type="submission" date="2025-08" db="UniProtKB">
        <authorList>
            <consortium name="Ensembl"/>
        </authorList>
    </citation>
    <scope>IDENTIFICATION</scope>
    <source>
        <strain evidence="3">Brown Norway</strain>
    </source>
</reference>
<evidence type="ECO:0000259" key="2">
    <source>
        <dbReference type="Pfam" id="PF04822"/>
    </source>
</evidence>
<name>A0ABK0LZ55_RAT</name>
<organism evidence="3 4">
    <name type="scientific">Rattus norvegicus</name>
    <name type="common">Rat</name>
    <dbReference type="NCBI Taxonomy" id="10116"/>
    <lineage>
        <taxon>Eukaryota</taxon>
        <taxon>Metazoa</taxon>
        <taxon>Chordata</taxon>
        <taxon>Craniata</taxon>
        <taxon>Vertebrata</taxon>
        <taxon>Euteleostomi</taxon>
        <taxon>Mammalia</taxon>
        <taxon>Eutheria</taxon>
        <taxon>Euarchontoglires</taxon>
        <taxon>Glires</taxon>
        <taxon>Rodentia</taxon>
        <taxon>Myomorpha</taxon>
        <taxon>Muroidea</taxon>
        <taxon>Muridae</taxon>
        <taxon>Murinae</taxon>
        <taxon>Rattus</taxon>
    </lineage>
</organism>